<protein>
    <recommendedName>
        <fullName evidence="1">GP-PDE domain-containing protein</fullName>
    </recommendedName>
</protein>
<dbReference type="CDD" id="cd08567">
    <property type="entry name" value="GDPD_SpGDE_like"/>
    <property type="match status" value="1"/>
</dbReference>
<reference evidence="2 3" key="1">
    <citation type="journal article" date="2021" name="Genome Biol. Evol.">
        <title>Complete Genome Sequencing of a Novel Gloeobacter Species from a Waterfall Cave in Mexico.</title>
        <authorList>
            <person name="Saw J.H."/>
            <person name="Cardona T."/>
            <person name="Montejano G."/>
        </authorList>
    </citation>
    <scope>NUCLEOTIDE SEQUENCE [LARGE SCALE GENOMIC DNA]</scope>
    <source>
        <strain evidence="2">MG652769</strain>
    </source>
</reference>
<evidence type="ECO:0000259" key="1">
    <source>
        <dbReference type="PROSITE" id="PS51704"/>
    </source>
</evidence>
<dbReference type="InterPro" id="IPR030395">
    <property type="entry name" value="GP_PDE_dom"/>
</dbReference>
<evidence type="ECO:0000313" key="3">
    <source>
        <dbReference type="Proteomes" id="UP001054846"/>
    </source>
</evidence>
<evidence type="ECO:0000313" key="2">
    <source>
        <dbReference type="EMBL" id="UFP95768.1"/>
    </source>
</evidence>
<proteinExistence type="predicted"/>
<feature type="domain" description="GP-PDE" evidence="1">
    <location>
        <begin position="1"/>
        <end position="276"/>
    </location>
</feature>
<organism evidence="2 3">
    <name type="scientific">Gloeobacter morelensis MG652769</name>
    <dbReference type="NCBI Taxonomy" id="2781736"/>
    <lineage>
        <taxon>Bacteria</taxon>
        <taxon>Bacillati</taxon>
        <taxon>Cyanobacteriota</taxon>
        <taxon>Cyanophyceae</taxon>
        <taxon>Gloeobacterales</taxon>
        <taxon>Gloeobacteraceae</taxon>
        <taxon>Gloeobacter</taxon>
        <taxon>Gloeobacter morelensis</taxon>
    </lineage>
</organism>
<dbReference type="PROSITE" id="PS51704">
    <property type="entry name" value="GP_PDE"/>
    <property type="match status" value="1"/>
</dbReference>
<name>A0ABY3PPY2_9CYAN</name>
<dbReference type="SUPFAM" id="SSF51695">
    <property type="entry name" value="PLC-like phosphodiesterases"/>
    <property type="match status" value="1"/>
</dbReference>
<sequence>MPENTLPAFERALDLRVDGIEMDLHLSGDGQVLVSHDPRPLPGKCRLSTGPLPGEPPCWGELELSTIQDNYIADCQFELGPAERPKTLYTGRIAPLVMKNVPSVFVPPTLEQVFALLAAYGQLGAEQALYLRSIRIFLEIKRAPFYDALWLGPHAERFERCVASAIERSSFCKNVVVLSFVPRALQTIGQCNRTIRTALLTAHTPVNLLADMQHLNSQLWCPYYQSIDRSAVEIAQAAGLQVIPWTVNDTKEMAVLTEWRVNGLVTDVPDLLQALDCKKVKKSPPTSPGT</sequence>
<dbReference type="InterPro" id="IPR017946">
    <property type="entry name" value="PLC-like_Pdiesterase_TIM-brl"/>
</dbReference>
<dbReference type="PANTHER" id="PTHR46211:SF14">
    <property type="entry name" value="GLYCEROPHOSPHODIESTER PHOSPHODIESTERASE"/>
    <property type="match status" value="1"/>
</dbReference>
<dbReference type="EMBL" id="CP063845">
    <property type="protein sequence ID" value="UFP95768.1"/>
    <property type="molecule type" value="Genomic_DNA"/>
</dbReference>
<dbReference type="Proteomes" id="UP001054846">
    <property type="component" value="Chromosome"/>
</dbReference>
<dbReference type="PANTHER" id="PTHR46211">
    <property type="entry name" value="GLYCEROPHOSPHORYL DIESTER PHOSPHODIESTERASE"/>
    <property type="match status" value="1"/>
</dbReference>
<keyword evidence="3" id="KW-1185">Reference proteome</keyword>
<dbReference type="Gene3D" id="3.20.20.190">
    <property type="entry name" value="Phosphatidylinositol (PI) phosphodiesterase"/>
    <property type="match status" value="1"/>
</dbReference>
<accession>A0ABY3PPY2</accession>
<dbReference type="Pfam" id="PF03009">
    <property type="entry name" value="GDPD"/>
    <property type="match status" value="1"/>
</dbReference>
<gene>
    <name evidence="2" type="ORF">ISF26_05920</name>
</gene>